<keyword evidence="1" id="KW-0472">Membrane</keyword>
<organism evidence="2">
    <name type="scientific">Anguilla anguilla</name>
    <name type="common">European freshwater eel</name>
    <name type="synonym">Muraena anguilla</name>
    <dbReference type="NCBI Taxonomy" id="7936"/>
    <lineage>
        <taxon>Eukaryota</taxon>
        <taxon>Metazoa</taxon>
        <taxon>Chordata</taxon>
        <taxon>Craniata</taxon>
        <taxon>Vertebrata</taxon>
        <taxon>Euteleostomi</taxon>
        <taxon>Actinopterygii</taxon>
        <taxon>Neopterygii</taxon>
        <taxon>Teleostei</taxon>
        <taxon>Anguilliformes</taxon>
        <taxon>Anguillidae</taxon>
        <taxon>Anguilla</taxon>
    </lineage>
</organism>
<evidence type="ECO:0000313" key="2">
    <source>
        <dbReference type="EMBL" id="JAH23251.1"/>
    </source>
</evidence>
<feature type="transmembrane region" description="Helical" evidence="1">
    <location>
        <begin position="12"/>
        <end position="29"/>
    </location>
</feature>
<dbReference type="EMBL" id="GBXM01085326">
    <property type="protein sequence ID" value="JAH23251.1"/>
    <property type="molecule type" value="Transcribed_RNA"/>
</dbReference>
<protein>
    <submittedName>
        <fullName evidence="2">Uncharacterized protein</fullName>
    </submittedName>
</protein>
<reference evidence="2" key="1">
    <citation type="submission" date="2014-11" db="EMBL/GenBank/DDBJ databases">
        <authorList>
            <person name="Amaro Gonzalez C."/>
        </authorList>
    </citation>
    <scope>NUCLEOTIDE SEQUENCE</scope>
</reference>
<name>A0A0E9R275_ANGAN</name>
<keyword evidence="1" id="KW-1133">Transmembrane helix</keyword>
<evidence type="ECO:0000256" key="1">
    <source>
        <dbReference type="SAM" id="Phobius"/>
    </source>
</evidence>
<sequence length="59" mass="7018">MDCFQNELSKINVIFTNTCFYFTSLVLIWRKFRCRSRTNLNVYTAGYSYLKYPWPCGSG</sequence>
<dbReference type="AlphaFoldDB" id="A0A0E9R275"/>
<accession>A0A0E9R275</accession>
<keyword evidence="1" id="KW-0812">Transmembrane</keyword>
<reference evidence="2" key="2">
    <citation type="journal article" date="2015" name="Fish Shellfish Immunol.">
        <title>Early steps in the European eel (Anguilla anguilla)-Vibrio vulnificus interaction in the gills: Role of the RtxA13 toxin.</title>
        <authorList>
            <person name="Callol A."/>
            <person name="Pajuelo D."/>
            <person name="Ebbesson L."/>
            <person name="Teles M."/>
            <person name="MacKenzie S."/>
            <person name="Amaro C."/>
        </authorList>
    </citation>
    <scope>NUCLEOTIDE SEQUENCE</scope>
</reference>
<proteinExistence type="predicted"/>